<dbReference type="EMBL" id="MVFC01000043">
    <property type="protein sequence ID" value="OON72075.1"/>
    <property type="molecule type" value="Genomic_DNA"/>
</dbReference>
<accession>A0A1V4A0L2</accession>
<dbReference type="PROSITE" id="PS51471">
    <property type="entry name" value="FE2OG_OXY"/>
    <property type="match status" value="1"/>
</dbReference>
<keyword evidence="3" id="KW-0560">Oxidoreductase</keyword>
<proteinExistence type="inferred from homology"/>
<reference evidence="5 6" key="1">
    <citation type="submission" date="2017-02" db="EMBL/GenBank/DDBJ databases">
        <title>Draft Genome Sequence of Streptomyces tsukubaensis F601, a Producer of the immunosuppressant tacrolimus FK506.</title>
        <authorList>
            <person name="Zong G."/>
            <person name="Zhong C."/>
            <person name="Fu J."/>
            <person name="Qin R."/>
            <person name="Cao G."/>
        </authorList>
    </citation>
    <scope>NUCLEOTIDE SEQUENCE [LARGE SCALE GENOMIC DNA]</scope>
    <source>
        <strain evidence="5 6">F601</strain>
    </source>
</reference>
<dbReference type="PANTHER" id="PTHR47990">
    <property type="entry name" value="2-OXOGLUTARATE (2OG) AND FE(II)-DEPENDENT OXYGENASE SUPERFAMILY PROTEIN-RELATED"/>
    <property type="match status" value="1"/>
</dbReference>
<gene>
    <name evidence="5" type="ORF">B1H18_31365</name>
</gene>
<comment type="pathway">
    <text evidence="1">Antibiotic biosynthesis.</text>
</comment>
<dbReference type="Proteomes" id="UP000190539">
    <property type="component" value="Unassembled WGS sequence"/>
</dbReference>
<dbReference type="Pfam" id="PF03171">
    <property type="entry name" value="2OG-FeII_Oxy"/>
    <property type="match status" value="1"/>
</dbReference>
<name>A0A1V4A0L2_9ACTN</name>
<keyword evidence="3" id="KW-0408">Iron</keyword>
<dbReference type="GO" id="GO:0046872">
    <property type="term" value="F:metal ion binding"/>
    <property type="evidence" value="ECO:0007669"/>
    <property type="project" value="UniProtKB-KW"/>
</dbReference>
<organism evidence="5 6">
    <name type="scientific">Streptomyces tsukubensis</name>
    <dbReference type="NCBI Taxonomy" id="83656"/>
    <lineage>
        <taxon>Bacteria</taxon>
        <taxon>Bacillati</taxon>
        <taxon>Actinomycetota</taxon>
        <taxon>Actinomycetes</taxon>
        <taxon>Kitasatosporales</taxon>
        <taxon>Streptomycetaceae</taxon>
        <taxon>Streptomyces</taxon>
    </lineage>
</organism>
<evidence type="ECO:0000313" key="5">
    <source>
        <dbReference type="EMBL" id="OON72075.1"/>
    </source>
</evidence>
<dbReference type="GO" id="GO:0017000">
    <property type="term" value="P:antibiotic biosynthetic process"/>
    <property type="evidence" value="ECO:0007669"/>
    <property type="project" value="UniProtKB-KW"/>
</dbReference>
<evidence type="ECO:0000259" key="4">
    <source>
        <dbReference type="PROSITE" id="PS51471"/>
    </source>
</evidence>
<dbReference type="STRING" id="83656.B1H18_31365"/>
<sequence length="309" mass="33175">MSPTSADPPAAATVTPSDSTGLCEAALEHGRIDGGYLVFDDGPPALGRALQDGMFLVDIPADVAVATGDAFAEHFFRGPTSPPYGEFRDITSDSFGDPLLGFHQRANKSEQFLLERRFWDTRFPDEMTALGEAMTRLSSHIMAGVLAYSGIPYDRWGRATGDCVLLGGTYHLTFNHYLPTHLDLGLNPHQDDGFLTILRATTPGLEIDRGEGTWQTVTPPPGCFVVNFGLAMEILTSATRTPATAVLHRVSGQRGDRFSFAHFASVTQTPGADSGVHRYLPATGALERVCTAQDLLHSDYAASDVATGT</sequence>
<feature type="domain" description="Fe2OG dioxygenase" evidence="4">
    <location>
        <begin position="168"/>
        <end position="266"/>
    </location>
</feature>
<evidence type="ECO:0000256" key="2">
    <source>
        <dbReference type="ARBA" id="ARBA00023194"/>
    </source>
</evidence>
<keyword evidence="3" id="KW-0479">Metal-binding</keyword>
<comment type="caution">
    <text evidence="5">The sequence shown here is derived from an EMBL/GenBank/DDBJ whole genome shotgun (WGS) entry which is preliminary data.</text>
</comment>
<evidence type="ECO:0000313" key="6">
    <source>
        <dbReference type="Proteomes" id="UP000190539"/>
    </source>
</evidence>
<dbReference type="InterPro" id="IPR050231">
    <property type="entry name" value="Iron_ascorbate_oxido_reductase"/>
</dbReference>
<keyword evidence="6" id="KW-1185">Reference proteome</keyword>
<keyword evidence="2" id="KW-0045">Antibiotic biosynthesis</keyword>
<dbReference type="OrthoDB" id="21825at2"/>
<dbReference type="AlphaFoldDB" id="A0A1V4A0L2"/>
<comment type="similarity">
    <text evidence="3">Belongs to the iron/ascorbate-dependent oxidoreductase family.</text>
</comment>
<dbReference type="RefSeq" id="WP_077973842.1">
    <property type="nucleotide sequence ID" value="NZ_CP045178.1"/>
</dbReference>
<evidence type="ECO:0000256" key="3">
    <source>
        <dbReference type="RuleBase" id="RU003682"/>
    </source>
</evidence>
<dbReference type="Gene3D" id="2.60.120.330">
    <property type="entry name" value="B-lactam Antibiotic, Isopenicillin N Synthase, Chain"/>
    <property type="match status" value="1"/>
</dbReference>
<dbReference type="InterPro" id="IPR005123">
    <property type="entry name" value="Oxoglu/Fe-dep_dioxygenase_dom"/>
</dbReference>
<dbReference type="InterPro" id="IPR044861">
    <property type="entry name" value="IPNS-like_FE2OG_OXY"/>
</dbReference>
<dbReference type="SUPFAM" id="SSF51197">
    <property type="entry name" value="Clavaminate synthase-like"/>
    <property type="match status" value="1"/>
</dbReference>
<evidence type="ECO:0000256" key="1">
    <source>
        <dbReference type="ARBA" id="ARBA00004792"/>
    </source>
</evidence>
<dbReference type="InterPro" id="IPR027443">
    <property type="entry name" value="IPNS-like_sf"/>
</dbReference>
<protein>
    <recommendedName>
        <fullName evidence="4">Fe2OG dioxygenase domain-containing protein</fullName>
    </recommendedName>
</protein>
<dbReference type="GO" id="GO:0016491">
    <property type="term" value="F:oxidoreductase activity"/>
    <property type="evidence" value="ECO:0007669"/>
    <property type="project" value="UniProtKB-KW"/>
</dbReference>